<keyword evidence="6 7" id="KW-0472">Membrane</keyword>
<evidence type="ECO:0000256" key="2">
    <source>
        <dbReference type="ARBA" id="ARBA00022692"/>
    </source>
</evidence>
<dbReference type="Pfam" id="PF04116">
    <property type="entry name" value="FA_hydroxylase"/>
    <property type="match status" value="1"/>
</dbReference>
<dbReference type="RefSeq" id="WP_234862538.1">
    <property type="nucleotide sequence ID" value="NZ_JAKEVZ010000014.1"/>
</dbReference>
<feature type="transmembrane region" description="Helical" evidence="7">
    <location>
        <begin position="45"/>
        <end position="66"/>
    </location>
</feature>
<feature type="transmembrane region" description="Helical" evidence="7">
    <location>
        <begin position="298"/>
        <end position="319"/>
    </location>
</feature>
<reference evidence="9 10" key="1">
    <citation type="submission" date="2022-01" db="EMBL/GenBank/DDBJ databases">
        <title>Mariniradius saccharolyticus sp. nov., isolated from sediment of a river.</title>
        <authorList>
            <person name="Liu H."/>
        </authorList>
    </citation>
    <scope>NUCLEOTIDE SEQUENCE [LARGE SCALE GENOMIC DNA]</scope>
    <source>
        <strain evidence="9 10">RY-2</strain>
    </source>
</reference>
<dbReference type="InterPro" id="IPR051689">
    <property type="entry name" value="Sterol_desaturase/TMEM195"/>
</dbReference>
<dbReference type="EMBL" id="JAKEVZ010000014">
    <property type="protein sequence ID" value="MCF1752676.1"/>
    <property type="molecule type" value="Genomic_DNA"/>
</dbReference>
<evidence type="ECO:0000313" key="9">
    <source>
        <dbReference type="EMBL" id="MCF1752676.1"/>
    </source>
</evidence>
<proteinExistence type="predicted"/>
<feature type="transmembrane region" description="Helical" evidence="7">
    <location>
        <begin position="78"/>
        <end position="95"/>
    </location>
</feature>
<name>A0ABS9BZP7_9BACT</name>
<dbReference type="PANTHER" id="PTHR21624:SF1">
    <property type="entry name" value="ALKYLGLYCEROL MONOOXYGENASE"/>
    <property type="match status" value="1"/>
</dbReference>
<evidence type="ECO:0000256" key="5">
    <source>
        <dbReference type="ARBA" id="ARBA00023098"/>
    </source>
</evidence>
<keyword evidence="3 7" id="KW-1133">Transmembrane helix</keyword>
<evidence type="ECO:0000256" key="6">
    <source>
        <dbReference type="ARBA" id="ARBA00023136"/>
    </source>
</evidence>
<dbReference type="Proteomes" id="UP001201449">
    <property type="component" value="Unassembled WGS sequence"/>
</dbReference>
<evidence type="ECO:0000256" key="7">
    <source>
        <dbReference type="SAM" id="Phobius"/>
    </source>
</evidence>
<feature type="domain" description="Fatty acid hydroxylase" evidence="8">
    <location>
        <begin position="81"/>
        <end position="214"/>
    </location>
</feature>
<feature type="transmembrane region" description="Helical" evidence="7">
    <location>
        <begin position="381"/>
        <end position="402"/>
    </location>
</feature>
<evidence type="ECO:0000256" key="4">
    <source>
        <dbReference type="ARBA" id="ARBA00023002"/>
    </source>
</evidence>
<dbReference type="InterPro" id="IPR006694">
    <property type="entry name" value="Fatty_acid_hydroxylase"/>
</dbReference>
<feature type="transmembrane region" description="Helical" evidence="7">
    <location>
        <begin position="325"/>
        <end position="345"/>
    </location>
</feature>
<evidence type="ECO:0000313" key="10">
    <source>
        <dbReference type="Proteomes" id="UP001201449"/>
    </source>
</evidence>
<evidence type="ECO:0000256" key="1">
    <source>
        <dbReference type="ARBA" id="ARBA00004127"/>
    </source>
</evidence>
<feature type="transmembrane region" description="Helical" evidence="7">
    <location>
        <begin position="6"/>
        <end position="24"/>
    </location>
</feature>
<evidence type="ECO:0000256" key="3">
    <source>
        <dbReference type="ARBA" id="ARBA00022989"/>
    </source>
</evidence>
<accession>A0ABS9BZP7</accession>
<gene>
    <name evidence="9" type="ORF">L0U89_16580</name>
</gene>
<comment type="caution">
    <text evidence="9">The sequence shown here is derived from an EMBL/GenBank/DDBJ whole genome shotgun (WGS) entry which is preliminary data.</text>
</comment>
<dbReference type="PANTHER" id="PTHR21624">
    <property type="entry name" value="STEROL DESATURASE-RELATED PROTEIN"/>
    <property type="match status" value="1"/>
</dbReference>
<comment type="subcellular location">
    <subcellularLocation>
        <location evidence="1">Endomembrane system</location>
        <topology evidence="1">Multi-pass membrane protein</topology>
    </subcellularLocation>
</comment>
<organism evidence="9 10">
    <name type="scientific">Mariniradius sediminis</name>
    <dbReference type="NCBI Taxonomy" id="2909237"/>
    <lineage>
        <taxon>Bacteria</taxon>
        <taxon>Pseudomonadati</taxon>
        <taxon>Bacteroidota</taxon>
        <taxon>Cytophagia</taxon>
        <taxon>Cytophagales</taxon>
        <taxon>Cyclobacteriaceae</taxon>
        <taxon>Mariniradius</taxon>
    </lineage>
</organism>
<protein>
    <submittedName>
        <fullName evidence="9">Sterol desaturase family protein</fullName>
    </submittedName>
</protein>
<sequence>MNLSPVVIAIPMYFILMGIELLVLRFQKNPSYRLNDAITNINCGVVSQVTGVFLKVLSIGIYTFLFEKLALFSIPNNIWTFLLLFFLYDFCYYWAHRLSHEINLFWGGHVVHHSSEEYNLSVALRQSSTQTIWTFMFYLPLAVIGFDPISLVLVSGINLLYQFWIHTEAIDRMGFLEKFMNTPSHHRVHHGRNPKYIDKNHGGTFIIFDKWFGTFQEEEERPTYGITTPVNSWNPVWVNLAHYATMKEELKMIPKFSDKVKYLFNKPGWLPEYLGGYRNVKEVPKDFKKFDTTVPAPLNYYVFFQYVLLLGLTAFFLFNVSSFDAWAKLGVSVLIIWTTVSFSGIFEQNRWFQFQEIVRIAVFGVGIWWISNGMLSGPFPILLSVLISSVSYIWLVFNFDTIRHFQSNIKKPGIHATKTV</sequence>
<evidence type="ECO:0000259" key="8">
    <source>
        <dbReference type="Pfam" id="PF04116"/>
    </source>
</evidence>
<keyword evidence="2 7" id="KW-0812">Transmembrane</keyword>
<keyword evidence="10" id="KW-1185">Reference proteome</keyword>
<keyword evidence="4" id="KW-0560">Oxidoreductase</keyword>
<keyword evidence="5" id="KW-0443">Lipid metabolism</keyword>